<dbReference type="InterPro" id="IPR027417">
    <property type="entry name" value="P-loop_NTPase"/>
</dbReference>
<proteinExistence type="predicted"/>
<evidence type="ECO:0000256" key="1">
    <source>
        <dbReference type="ARBA" id="ARBA00004173"/>
    </source>
</evidence>
<evidence type="ECO:0000256" key="4">
    <source>
        <dbReference type="ARBA" id="ARBA00022737"/>
    </source>
</evidence>
<evidence type="ECO:0000256" key="7">
    <source>
        <dbReference type="ARBA" id="ARBA00023136"/>
    </source>
</evidence>
<dbReference type="Gene3D" id="3.40.50.300">
    <property type="entry name" value="P-loop containing nucleotide triphosphate hydrolases"/>
    <property type="match status" value="1"/>
</dbReference>
<protein>
    <recommendedName>
        <fullName evidence="8">Nephrocystin 3-like N-terminal domain-containing protein</fullName>
    </recommendedName>
</protein>
<evidence type="ECO:0000259" key="8">
    <source>
        <dbReference type="Pfam" id="PF24883"/>
    </source>
</evidence>
<dbReference type="AlphaFoldDB" id="A0A2N3NGM5"/>
<accession>A0A2N3NGM5</accession>
<evidence type="ECO:0000256" key="5">
    <source>
        <dbReference type="ARBA" id="ARBA00022824"/>
    </source>
</evidence>
<keyword evidence="10" id="KW-1185">Reference proteome</keyword>
<dbReference type="PANTHER" id="PTHR48182:SF2">
    <property type="entry name" value="PROTEIN SERAC1"/>
    <property type="match status" value="1"/>
</dbReference>
<dbReference type="SUPFAM" id="SSF53474">
    <property type="entry name" value="alpha/beta-Hydrolases"/>
    <property type="match status" value="1"/>
</dbReference>
<dbReference type="GO" id="GO:0016020">
    <property type="term" value="C:membrane"/>
    <property type="evidence" value="ECO:0007669"/>
    <property type="project" value="UniProtKB-SubCell"/>
</dbReference>
<dbReference type="InterPro" id="IPR056884">
    <property type="entry name" value="NPHP3-like_N"/>
</dbReference>
<sequence>MRSATIQQVYSSLETLHPPGKAEGTPEADIILVPGLGGDYIRTWQATDKEKTEWPKRFLPKNLPVVRVLSFKYTTTLKGTTSTAGLRDHARDLFRKLFDEREDDKFATLRPIIFVGHSLGGMIVKQAMTTANRDKIYGSLWDASRGAMFFSTPHHGMDKSHWKEFTRHILQCDAPGRGVQPTGRMLKQVYENSDTLWKITEEFKPLKSSLEFVTFIESKPMKGVGHVFVDKGRGLMHGPEEQHRYLEGDHVSICKFRKDEELQFEPVRNGIAWLMKQTPKAIDRVGDRGKLALYSLCSDRFHSFLLNKTPTTGTCEWINERRQIKAWLDDTLDKRKLWISGGPACGKSFLARHIITDLIPSSSKEAVHCFLSDSVVGRDDLSVLLRATLHQALRLVPELITEHLLRLFEQGQSLKIKDQEIWTEEILKRVWPDVMAKVTVNHSLVVVVDGFTEMKKEHQQGWFDCFERFQEKAHDLSKVRLLHLSREHPQISLEISRLDSFERYAVKDRILRKI</sequence>
<organism evidence="9 10">
    <name type="scientific">Lomentospora prolificans</name>
    <dbReference type="NCBI Taxonomy" id="41688"/>
    <lineage>
        <taxon>Eukaryota</taxon>
        <taxon>Fungi</taxon>
        <taxon>Dikarya</taxon>
        <taxon>Ascomycota</taxon>
        <taxon>Pezizomycotina</taxon>
        <taxon>Sordariomycetes</taxon>
        <taxon>Hypocreomycetidae</taxon>
        <taxon>Microascales</taxon>
        <taxon>Microascaceae</taxon>
        <taxon>Lomentospora</taxon>
    </lineage>
</organism>
<dbReference type="VEuPathDB" id="FungiDB:jhhlp_001767"/>
<dbReference type="Proteomes" id="UP000233524">
    <property type="component" value="Unassembled WGS sequence"/>
</dbReference>
<dbReference type="OrthoDB" id="5967843at2759"/>
<dbReference type="GO" id="GO:0005739">
    <property type="term" value="C:mitochondrion"/>
    <property type="evidence" value="ECO:0007669"/>
    <property type="project" value="UniProtKB-SubCell"/>
</dbReference>
<feature type="domain" description="Nephrocystin 3-like N-terminal" evidence="8">
    <location>
        <begin position="313"/>
        <end position="486"/>
    </location>
</feature>
<keyword evidence="5" id="KW-0256">Endoplasmic reticulum</keyword>
<comment type="subcellular location">
    <subcellularLocation>
        <location evidence="2">Endoplasmic reticulum</location>
    </subcellularLocation>
    <subcellularLocation>
        <location evidence="3">Membrane</location>
    </subcellularLocation>
    <subcellularLocation>
        <location evidence="1">Mitochondrion</location>
    </subcellularLocation>
</comment>
<name>A0A2N3NGM5_9PEZI</name>
<dbReference type="InterPro" id="IPR029058">
    <property type="entry name" value="AB_hydrolase_fold"/>
</dbReference>
<keyword evidence="4" id="KW-0677">Repeat</keyword>
<gene>
    <name evidence="9" type="ORF">jhhlp_001767</name>
</gene>
<dbReference type="InterPro" id="IPR052374">
    <property type="entry name" value="SERAC1"/>
</dbReference>
<dbReference type="PANTHER" id="PTHR48182">
    <property type="entry name" value="PROTEIN SERAC1"/>
    <property type="match status" value="1"/>
</dbReference>
<keyword evidence="7" id="KW-0472">Membrane</keyword>
<evidence type="ECO:0000313" key="9">
    <source>
        <dbReference type="EMBL" id="PKS11616.1"/>
    </source>
</evidence>
<keyword evidence="6" id="KW-0496">Mitochondrion</keyword>
<dbReference type="GO" id="GO:0005783">
    <property type="term" value="C:endoplasmic reticulum"/>
    <property type="evidence" value="ECO:0007669"/>
    <property type="project" value="UniProtKB-SubCell"/>
</dbReference>
<dbReference type="Pfam" id="PF24883">
    <property type="entry name" value="NPHP3_N"/>
    <property type="match status" value="1"/>
</dbReference>
<dbReference type="Gene3D" id="3.40.50.1820">
    <property type="entry name" value="alpha/beta hydrolase"/>
    <property type="match status" value="1"/>
</dbReference>
<reference evidence="9 10" key="1">
    <citation type="journal article" date="2017" name="G3 (Bethesda)">
        <title>First Draft Genome Sequence of the Pathogenic Fungus Lomentospora prolificans (Formerly Scedosporium prolificans).</title>
        <authorList>
            <person name="Luo R."/>
            <person name="Zimin A."/>
            <person name="Workman R."/>
            <person name="Fan Y."/>
            <person name="Pertea G."/>
            <person name="Grossman N."/>
            <person name="Wear M.P."/>
            <person name="Jia B."/>
            <person name="Miller H."/>
            <person name="Casadevall A."/>
            <person name="Timp W."/>
            <person name="Zhang S.X."/>
            <person name="Salzberg S.L."/>
        </authorList>
    </citation>
    <scope>NUCLEOTIDE SEQUENCE [LARGE SCALE GENOMIC DNA]</scope>
    <source>
        <strain evidence="9 10">JHH-5317</strain>
    </source>
</reference>
<comment type="caution">
    <text evidence="9">The sequence shown here is derived from an EMBL/GenBank/DDBJ whole genome shotgun (WGS) entry which is preliminary data.</text>
</comment>
<dbReference type="InParanoid" id="A0A2N3NGM5"/>
<evidence type="ECO:0000313" key="10">
    <source>
        <dbReference type="Proteomes" id="UP000233524"/>
    </source>
</evidence>
<evidence type="ECO:0000256" key="3">
    <source>
        <dbReference type="ARBA" id="ARBA00004370"/>
    </source>
</evidence>
<dbReference type="EMBL" id="NLAX01000006">
    <property type="protein sequence ID" value="PKS11616.1"/>
    <property type="molecule type" value="Genomic_DNA"/>
</dbReference>
<evidence type="ECO:0000256" key="2">
    <source>
        <dbReference type="ARBA" id="ARBA00004240"/>
    </source>
</evidence>
<evidence type="ECO:0000256" key="6">
    <source>
        <dbReference type="ARBA" id="ARBA00023128"/>
    </source>
</evidence>